<dbReference type="InterPro" id="IPR023591">
    <property type="entry name" value="Ribosomal_uS2_flav_dom_sf"/>
</dbReference>
<dbReference type="CDD" id="cd01425">
    <property type="entry name" value="RPS2"/>
    <property type="match status" value="1"/>
</dbReference>
<feature type="compositionally biased region" description="Low complexity" evidence="2">
    <location>
        <begin position="223"/>
        <end position="254"/>
    </location>
</feature>
<protein>
    <recommendedName>
        <fullName evidence="4">30S ribosomal protein S2</fullName>
    </recommendedName>
</protein>
<accession>A0A0F9TZZ8</accession>
<dbReference type="EMBL" id="LAZR01000166">
    <property type="protein sequence ID" value="KKN84864.1"/>
    <property type="molecule type" value="Genomic_DNA"/>
</dbReference>
<dbReference type="Pfam" id="PF00318">
    <property type="entry name" value="Ribosomal_S2"/>
    <property type="match status" value="1"/>
</dbReference>
<evidence type="ECO:0008006" key="4">
    <source>
        <dbReference type="Google" id="ProtNLM"/>
    </source>
</evidence>
<dbReference type="GO" id="GO:0003735">
    <property type="term" value="F:structural constituent of ribosome"/>
    <property type="evidence" value="ECO:0007669"/>
    <property type="project" value="InterPro"/>
</dbReference>
<dbReference type="PRINTS" id="PR00395">
    <property type="entry name" value="RIBOSOMALS2"/>
</dbReference>
<dbReference type="SUPFAM" id="SSF52313">
    <property type="entry name" value="Ribosomal protein S2"/>
    <property type="match status" value="1"/>
</dbReference>
<dbReference type="InterPro" id="IPR005706">
    <property type="entry name" value="Ribosomal_uS2_bac/mit/plastid"/>
</dbReference>
<dbReference type="Gene3D" id="1.10.287.610">
    <property type="entry name" value="Helix hairpin bin"/>
    <property type="match status" value="1"/>
</dbReference>
<name>A0A0F9TZZ8_9ZZZZ</name>
<feature type="region of interest" description="Disordered" evidence="2">
    <location>
        <begin position="203"/>
        <end position="277"/>
    </location>
</feature>
<dbReference type="InterPro" id="IPR001865">
    <property type="entry name" value="Ribosomal_uS2"/>
</dbReference>
<comment type="caution">
    <text evidence="3">The sequence shown here is derived from an EMBL/GenBank/DDBJ whole genome shotgun (WGS) entry which is preliminary data.</text>
</comment>
<dbReference type="GO" id="GO:0022627">
    <property type="term" value="C:cytosolic small ribosomal subunit"/>
    <property type="evidence" value="ECO:0007669"/>
    <property type="project" value="TreeGrafter"/>
</dbReference>
<comment type="similarity">
    <text evidence="1">Belongs to the universal ribosomal protein uS2 family.</text>
</comment>
<dbReference type="Gene3D" id="3.40.50.10490">
    <property type="entry name" value="Glucose-6-phosphate isomerase like protein, domain 1"/>
    <property type="match status" value="1"/>
</dbReference>
<dbReference type="AlphaFoldDB" id="A0A0F9TZZ8"/>
<sequence>MKPYIFGKRNLIHIVDIRQTVRGLLLAKKFIEQTVTNGKDVLFVGTKRQARQAIEDHAREVKMHWVTERWLGGTLTNFREIRKRLTRLEELEALEADGQMDTYSKKQGATLRRQMRKIQRNLDGLRNMTQLPGVMVAIDQRREIIAVREANKLGIPVICLLDTDSDPDLIDIPIPGNDDAMRAIELVVATLAEAVTVGLGTRAKHADEMEQEAPRRRSRRAAMGRADSSGAIEAAPAPQAAPAEPTTPPAEAAPQPAPAPAAPSEPADSAAGDGATA</sequence>
<dbReference type="PANTHER" id="PTHR12534">
    <property type="entry name" value="30S RIBOSOMAL PROTEIN S2 PROKARYOTIC AND ORGANELLAR"/>
    <property type="match status" value="1"/>
</dbReference>
<gene>
    <name evidence="3" type="ORF">LCGC14_0285300</name>
</gene>
<evidence type="ECO:0000313" key="3">
    <source>
        <dbReference type="EMBL" id="KKN84864.1"/>
    </source>
</evidence>
<dbReference type="HAMAP" id="MF_00291_B">
    <property type="entry name" value="Ribosomal_uS2_B"/>
    <property type="match status" value="1"/>
</dbReference>
<dbReference type="NCBIfam" id="TIGR01011">
    <property type="entry name" value="rpsB_bact"/>
    <property type="match status" value="1"/>
</dbReference>
<evidence type="ECO:0000256" key="2">
    <source>
        <dbReference type="SAM" id="MobiDB-lite"/>
    </source>
</evidence>
<dbReference type="GO" id="GO:0006412">
    <property type="term" value="P:translation"/>
    <property type="evidence" value="ECO:0007669"/>
    <property type="project" value="InterPro"/>
</dbReference>
<reference evidence="3" key="1">
    <citation type="journal article" date="2015" name="Nature">
        <title>Complex archaea that bridge the gap between prokaryotes and eukaryotes.</title>
        <authorList>
            <person name="Spang A."/>
            <person name="Saw J.H."/>
            <person name="Jorgensen S.L."/>
            <person name="Zaremba-Niedzwiedzka K."/>
            <person name="Martijn J."/>
            <person name="Lind A.E."/>
            <person name="van Eijk R."/>
            <person name="Schleper C."/>
            <person name="Guy L."/>
            <person name="Ettema T.J."/>
        </authorList>
    </citation>
    <scope>NUCLEOTIDE SEQUENCE</scope>
</reference>
<proteinExistence type="inferred from homology"/>
<feature type="compositionally biased region" description="Basic and acidic residues" evidence="2">
    <location>
        <begin position="204"/>
        <end position="215"/>
    </location>
</feature>
<organism evidence="3">
    <name type="scientific">marine sediment metagenome</name>
    <dbReference type="NCBI Taxonomy" id="412755"/>
    <lineage>
        <taxon>unclassified sequences</taxon>
        <taxon>metagenomes</taxon>
        <taxon>ecological metagenomes</taxon>
    </lineage>
</organism>
<dbReference type="PANTHER" id="PTHR12534:SF0">
    <property type="entry name" value="SMALL RIBOSOMAL SUBUNIT PROTEIN US2M"/>
    <property type="match status" value="1"/>
</dbReference>
<evidence type="ECO:0000256" key="1">
    <source>
        <dbReference type="ARBA" id="ARBA00006242"/>
    </source>
</evidence>